<reference evidence="4" key="2">
    <citation type="journal article" date="2023" name="Science">
        <title>Genomic signatures of disease resistance in endangered staghorn corals.</title>
        <authorList>
            <person name="Vollmer S.V."/>
            <person name="Selwyn J.D."/>
            <person name="Despard B.A."/>
            <person name="Roesel C.L."/>
        </authorList>
    </citation>
    <scope>NUCLEOTIDE SEQUENCE</scope>
    <source>
        <strain evidence="4">K2</strain>
    </source>
</reference>
<feature type="domain" description="BRICHOS" evidence="3">
    <location>
        <begin position="64"/>
        <end position="152"/>
    </location>
</feature>
<gene>
    <name evidence="4" type="ORF">P5673_013026</name>
</gene>
<keyword evidence="5" id="KW-1185">Reference proteome</keyword>
<evidence type="ECO:0000259" key="3">
    <source>
        <dbReference type="Pfam" id="PF04089"/>
    </source>
</evidence>
<reference evidence="4" key="1">
    <citation type="journal article" date="2023" name="G3 (Bethesda)">
        <title>Whole genome assembly and annotation of the endangered Caribbean coral Acropora cervicornis.</title>
        <authorList>
            <person name="Selwyn J.D."/>
            <person name="Vollmer S.V."/>
        </authorList>
    </citation>
    <scope>NUCLEOTIDE SEQUENCE</scope>
    <source>
        <strain evidence="4">K2</strain>
    </source>
</reference>
<evidence type="ECO:0000313" key="4">
    <source>
        <dbReference type="EMBL" id="KAK2563341.1"/>
    </source>
</evidence>
<dbReference type="InterPro" id="IPR007084">
    <property type="entry name" value="BRICHOS_dom"/>
</dbReference>
<dbReference type="AlphaFoldDB" id="A0AAD9V6Q7"/>
<dbReference type="Pfam" id="PF04089">
    <property type="entry name" value="BRICHOS"/>
    <property type="match status" value="1"/>
</dbReference>
<dbReference type="PROSITE" id="PS51257">
    <property type="entry name" value="PROKAR_LIPOPROTEIN"/>
    <property type="match status" value="1"/>
</dbReference>
<keyword evidence="1" id="KW-1015">Disulfide bond</keyword>
<comment type="caution">
    <text evidence="4">The sequence shown here is derived from an EMBL/GenBank/DDBJ whole genome shotgun (WGS) entry which is preliminary data.</text>
</comment>
<evidence type="ECO:0000256" key="1">
    <source>
        <dbReference type="ARBA" id="ARBA00023157"/>
    </source>
</evidence>
<feature type="chain" id="PRO_5041980068" description="BRICHOS domain-containing protein" evidence="2">
    <location>
        <begin position="24"/>
        <end position="167"/>
    </location>
</feature>
<proteinExistence type="predicted"/>
<name>A0AAD9V6Q7_ACRCE</name>
<dbReference type="EMBL" id="JARQWQ010000025">
    <property type="protein sequence ID" value="KAK2563341.1"/>
    <property type="molecule type" value="Genomic_DNA"/>
</dbReference>
<evidence type="ECO:0000256" key="2">
    <source>
        <dbReference type="SAM" id="SignalP"/>
    </source>
</evidence>
<protein>
    <recommendedName>
        <fullName evidence="3">BRICHOS domain-containing protein</fullName>
    </recommendedName>
</protein>
<feature type="signal peptide" evidence="2">
    <location>
        <begin position="1"/>
        <end position="23"/>
    </location>
</feature>
<sequence>MKRADIFLMTFVTIHFLMIMLQGCPVKFTVQITDFDNVFEENIDVDIKEDTETLHVPASDDLVEAYVIHNFKKKRTMNVLPAQGKCLYTKLDKDIPNPKKMIRNFNKNKYVCIESSDAEVKNITLVTKQQFKLRSKLPRAMKRACKNLKIYRAERQQTSDSSKRGNY</sequence>
<dbReference type="Proteomes" id="UP001249851">
    <property type="component" value="Unassembled WGS sequence"/>
</dbReference>
<accession>A0AAD9V6Q7</accession>
<keyword evidence="2" id="KW-0732">Signal</keyword>
<evidence type="ECO:0000313" key="5">
    <source>
        <dbReference type="Proteomes" id="UP001249851"/>
    </source>
</evidence>
<organism evidence="4 5">
    <name type="scientific">Acropora cervicornis</name>
    <name type="common">Staghorn coral</name>
    <dbReference type="NCBI Taxonomy" id="6130"/>
    <lineage>
        <taxon>Eukaryota</taxon>
        <taxon>Metazoa</taxon>
        <taxon>Cnidaria</taxon>
        <taxon>Anthozoa</taxon>
        <taxon>Hexacorallia</taxon>
        <taxon>Scleractinia</taxon>
        <taxon>Astrocoeniina</taxon>
        <taxon>Acroporidae</taxon>
        <taxon>Acropora</taxon>
    </lineage>
</organism>